<sequence>MMSQFAQLYPYGLIRYTQSTFLELVTDTEVHRIDFVGKLSARLQRGTHGPVSFHHDHPLLNGVHGPLTSLMARATPYPLLSVPALLAAIRQELQAQAGEWYSFAPATWSMWWHRLAAHNVRPDLTRTGGIILESVPVSVAEAIAAICAEHGVETYWRPAWDRFVSLSAAPPYQLLLIGRNYLIARRFFVSTLIGNSSAKLPPQFLKKPR</sequence>
<reference evidence="1 2" key="1">
    <citation type="submission" date="2018-12" db="EMBL/GenBank/DDBJ databases">
        <title>Hymenobacter gummosus sp. nov., isolated from a spring.</title>
        <authorList>
            <person name="Nie L."/>
        </authorList>
    </citation>
    <scope>NUCLEOTIDE SEQUENCE [LARGE SCALE GENOMIC DNA]</scope>
    <source>
        <strain evidence="1 2">KCTC 52166</strain>
    </source>
</reference>
<dbReference type="EMBL" id="RXOF01000016">
    <property type="protein sequence ID" value="RTQ46340.1"/>
    <property type="molecule type" value="Genomic_DNA"/>
</dbReference>
<dbReference type="AlphaFoldDB" id="A0A3S0H6I1"/>
<keyword evidence="2" id="KW-1185">Reference proteome</keyword>
<accession>A0A3S0H6I1</accession>
<name>A0A3S0H6I1_9BACT</name>
<proteinExistence type="predicted"/>
<dbReference type="Proteomes" id="UP000282184">
    <property type="component" value="Unassembled WGS sequence"/>
</dbReference>
<evidence type="ECO:0000313" key="2">
    <source>
        <dbReference type="Proteomes" id="UP000282184"/>
    </source>
</evidence>
<gene>
    <name evidence="1" type="ORF">EJV47_22720</name>
</gene>
<evidence type="ECO:0000313" key="1">
    <source>
        <dbReference type="EMBL" id="RTQ46340.1"/>
    </source>
</evidence>
<organism evidence="1 2">
    <name type="scientific">Hymenobacter gummosus</name>
    <dbReference type="NCBI Taxonomy" id="1776032"/>
    <lineage>
        <taxon>Bacteria</taxon>
        <taxon>Pseudomonadati</taxon>
        <taxon>Bacteroidota</taxon>
        <taxon>Cytophagia</taxon>
        <taxon>Cytophagales</taxon>
        <taxon>Hymenobacteraceae</taxon>
        <taxon>Hymenobacter</taxon>
    </lineage>
</organism>
<protein>
    <submittedName>
        <fullName evidence="1">Uncharacterized protein</fullName>
    </submittedName>
</protein>
<dbReference type="RefSeq" id="WP_126695504.1">
    <property type="nucleotide sequence ID" value="NZ_RXOF01000016.1"/>
</dbReference>
<comment type="caution">
    <text evidence="1">The sequence shown here is derived from an EMBL/GenBank/DDBJ whole genome shotgun (WGS) entry which is preliminary data.</text>
</comment>
<dbReference type="OrthoDB" id="878517at2"/>